<accession>B3SA13</accession>
<evidence type="ECO:0000259" key="9">
    <source>
        <dbReference type="Pfam" id="PF17403"/>
    </source>
</evidence>
<dbReference type="GO" id="GO:0006364">
    <property type="term" value="P:rRNA processing"/>
    <property type="evidence" value="ECO:0000318"/>
    <property type="project" value="GO_Central"/>
</dbReference>
<feature type="domain" description="Nrap protein" evidence="9">
    <location>
        <begin position="280"/>
        <end position="418"/>
    </location>
</feature>
<evidence type="ECO:0000259" key="11">
    <source>
        <dbReference type="Pfam" id="PF17405"/>
    </source>
</evidence>
<dbReference type="Pfam" id="PF17406">
    <property type="entry name" value="Nrap_D5"/>
    <property type="match status" value="1"/>
</dbReference>
<feature type="domain" description="Nrap protein" evidence="11">
    <location>
        <begin position="614"/>
        <end position="807"/>
    </location>
</feature>
<dbReference type="OMA" id="NPHGGKE"/>
<reference evidence="14 15" key="1">
    <citation type="journal article" date="2008" name="Nature">
        <title>The Trichoplax genome and the nature of placozoans.</title>
        <authorList>
            <person name="Srivastava M."/>
            <person name="Begovic E."/>
            <person name="Chapman J."/>
            <person name="Putnam N.H."/>
            <person name="Hellsten U."/>
            <person name="Kawashima T."/>
            <person name="Kuo A."/>
            <person name="Mitros T."/>
            <person name="Salamov A."/>
            <person name="Carpenter M.L."/>
            <person name="Signorovitch A.Y."/>
            <person name="Moreno M.A."/>
            <person name="Kamm K."/>
            <person name="Grimwood J."/>
            <person name="Schmutz J."/>
            <person name="Shapiro H."/>
            <person name="Grigoriev I.V."/>
            <person name="Buss L.W."/>
            <person name="Schierwater B."/>
            <person name="Dellaporta S.L."/>
            <person name="Rokhsar D.S."/>
        </authorList>
    </citation>
    <scope>NUCLEOTIDE SEQUENCE [LARGE SCALE GENOMIC DNA]</scope>
    <source>
        <strain evidence="14 15">Grell-BS-1999</strain>
    </source>
</reference>
<dbReference type="GO" id="GO:0003723">
    <property type="term" value="F:RNA binding"/>
    <property type="evidence" value="ECO:0007669"/>
    <property type="project" value="UniProtKB-KW"/>
</dbReference>
<evidence type="ECO:0000256" key="2">
    <source>
        <dbReference type="ARBA" id="ARBA00006674"/>
    </source>
</evidence>
<dbReference type="FunFam" id="1.10.1410.10:FF:000005">
    <property type="entry name" value="Nucleolar protein 6"/>
    <property type="match status" value="1"/>
</dbReference>
<evidence type="ECO:0000313" key="15">
    <source>
        <dbReference type="Proteomes" id="UP000009022"/>
    </source>
</evidence>
<dbReference type="CTD" id="6758338"/>
<evidence type="ECO:0000259" key="8">
    <source>
        <dbReference type="Pfam" id="PF03813"/>
    </source>
</evidence>
<comment type="function">
    <text evidence="6">Part of the small subunit (SSU) processome, first precursor of the small eukaryotic ribosomal subunit. During the assembly of the SSU processome in the nucleolus, many ribosome biogenesis factors, an RNA chaperone and ribosomal proteins associate with the nascent pre-rRNA and work in concert to generate RNA folding, modifications, rearrangements and cleavage as well as targeted degradation of pre-ribosomal RNA by the RNA exosome.</text>
</comment>
<keyword evidence="5 7" id="KW-0539">Nucleus</keyword>
<dbReference type="eggNOG" id="KOG2054">
    <property type="taxonomic scope" value="Eukaryota"/>
</dbReference>
<evidence type="ECO:0000313" key="14">
    <source>
        <dbReference type="EMBL" id="EDV20361.1"/>
    </source>
</evidence>
<proteinExistence type="inferred from homology"/>
<dbReference type="GO" id="GO:0006409">
    <property type="term" value="P:tRNA export from nucleus"/>
    <property type="evidence" value="ECO:0000318"/>
    <property type="project" value="GO_Central"/>
</dbReference>
<dbReference type="InterPro" id="IPR035370">
    <property type="entry name" value="Nrap_D5"/>
</dbReference>
<dbReference type="InterPro" id="IPR035082">
    <property type="entry name" value="Nrap_D1"/>
</dbReference>
<dbReference type="Pfam" id="PF03813">
    <property type="entry name" value="Nrap"/>
    <property type="match status" value="1"/>
</dbReference>
<feature type="domain" description="Nrap protein" evidence="12">
    <location>
        <begin position="811"/>
        <end position="967"/>
    </location>
</feature>
<comment type="similarity">
    <text evidence="2 7">Belongs to the NRAP family.</text>
</comment>
<evidence type="ECO:0000256" key="3">
    <source>
        <dbReference type="ARBA" id="ARBA00016437"/>
    </source>
</evidence>
<dbReference type="OrthoDB" id="10251401at2759"/>
<feature type="domain" description="Nrap protein" evidence="8">
    <location>
        <begin position="129"/>
        <end position="274"/>
    </location>
</feature>
<dbReference type="InterPro" id="IPR035369">
    <property type="entry name" value="Nrap_D4"/>
</dbReference>
<dbReference type="FunCoup" id="B3SA13">
    <property type="interactions" value="1715"/>
</dbReference>
<feature type="non-terminal residue" evidence="14">
    <location>
        <position position="1"/>
    </location>
</feature>
<dbReference type="GO" id="GO:0032545">
    <property type="term" value="C:CURI complex"/>
    <property type="evidence" value="ECO:0000318"/>
    <property type="project" value="GO_Central"/>
</dbReference>
<dbReference type="AlphaFoldDB" id="B3SA13"/>
<evidence type="ECO:0000256" key="7">
    <source>
        <dbReference type="RuleBase" id="RU364032"/>
    </source>
</evidence>
<dbReference type="Gene3D" id="3.30.70.3030">
    <property type="match status" value="1"/>
</dbReference>
<keyword evidence="4 7" id="KW-0694">RNA-binding</keyword>
<sequence>VKKKKKSLYAPLTRDELFTIKETESLYRSGLFRMQIDELLKEVKLKKKRNKKLDLFLHALRNCLINIPDDNQQELEFDSLSCKPDGIQIPLHLKDVQTIKGKFIFKTPTVIAVVGSYMIGTITKPIVNVDVTVEIPQECLNSRDHINARYYYRRALYLAHLAYHLNQSDICQEVQYSTMNGDPLKPILVIKAAPERFNRYFTIRLYPCINQSAFKLSQLKPTKDNIRYEFYPTIESKLNEETQRLGPPTPHYNHGILVDMSFGRHLREIYQATRQSQSLIDAITLIKIWLYQREFNKGINGLNGFLASMFLIYLLKKKKLNLQMSSYQILRIFLIQLASSDWSTNGITLAEQDNSNIPSTAEFSTVFEVVFIDSSGYLNLAANLTKISYDELRHAASSSLRHLDSSSSDVFSDLFVKKVPYFTKYDHYITLKQLPQIEKANIGQEVLEYLISRCNHLRPVMLRWLMVILQKGLNKRVKLISVMPEDISKWPITKMPPAESETVTIGLSLDTEQYSSIVEMGPSAEDSQAAELFRKFWGEKSELRRFKDGAIKEAAIWQCKNIAERRFICERIVKYLLQLHGKISPENVNYIAGQLDHTLAITYEDEKSKLPFCNNNATEDAISIIKSFNELCKQLRLLKGLSLSINTIQGISPVFRHTELFPSKPAKRFKSRTRLSDDVQFRNVAKNVLLPTANKTCPEWIPANEAVCSMELSGDWPQNAEAVQRVKSALHLEIARLLSQHYSLLAVGQTNYIDVFKDGYVFRVRVAYHREPGLIRLVENEGNELLAAELEKTTILLPQFATMINGVNEQYHSYSTTVRLAKRWISSHQLCGYVTEECIEVIVASLYLNPETYDKPGSEINGLLRFLKLISTFDWLNFPLLVNLNEEFSGSDMVEIGTDFRENRSKFPAMFVAVPKKKLNQLLTTSKLTNSILHRLTLLASESYNLLIKQLSTCASEKVDFMKIFRTPMEDYDVIINLNLENVCRFHEGIDSVVTECHSDLNKKYMPVVNFDPVEYYLKELEDAFGDIALFFYNKYGGDFIAVVWKPDAFKLQSFKGSSKKLLMCPDKESILQDFRLLGDNLVSSIESK</sequence>
<evidence type="ECO:0000256" key="4">
    <source>
        <dbReference type="ARBA" id="ARBA00022884"/>
    </source>
</evidence>
<dbReference type="PANTHER" id="PTHR17972">
    <property type="entry name" value="NUCLEOLAR RNA-ASSOCIATED PROTEIN"/>
    <property type="match status" value="1"/>
</dbReference>
<dbReference type="KEGG" id="tad:TRIADDRAFT_32058"/>
<name>B3SA13_TRIAD</name>
<feature type="domain" description="Nrap protein" evidence="13">
    <location>
        <begin position="969"/>
        <end position="1086"/>
    </location>
</feature>
<dbReference type="InterPro" id="IPR005554">
    <property type="entry name" value="NOL6/Upt22"/>
</dbReference>
<feature type="domain" description="Nrap protein" evidence="10">
    <location>
        <begin position="422"/>
        <end position="580"/>
    </location>
</feature>
<dbReference type="Pfam" id="PF17407">
    <property type="entry name" value="Nrap_D6"/>
    <property type="match status" value="1"/>
</dbReference>
<dbReference type="STRING" id="10228.B3SA13"/>
<dbReference type="GO" id="GO:0032040">
    <property type="term" value="C:small-subunit processome"/>
    <property type="evidence" value="ECO:0000318"/>
    <property type="project" value="GO_Central"/>
</dbReference>
<evidence type="ECO:0000256" key="1">
    <source>
        <dbReference type="ARBA" id="ARBA00004604"/>
    </source>
</evidence>
<dbReference type="Pfam" id="PF17405">
    <property type="entry name" value="Nrap_D4"/>
    <property type="match status" value="1"/>
</dbReference>
<keyword evidence="15" id="KW-1185">Reference proteome</keyword>
<dbReference type="InParanoid" id="B3SA13"/>
<protein>
    <recommendedName>
        <fullName evidence="3 7">Nucleolar protein 6</fullName>
    </recommendedName>
</protein>
<dbReference type="InterPro" id="IPR035367">
    <property type="entry name" value="Nrap_D2"/>
</dbReference>
<dbReference type="EMBL" id="DS985260">
    <property type="protein sequence ID" value="EDV20361.1"/>
    <property type="molecule type" value="Genomic_DNA"/>
</dbReference>
<dbReference type="RefSeq" id="XP_002117055.1">
    <property type="nucleotide sequence ID" value="XM_002117019.1"/>
</dbReference>
<dbReference type="Pfam" id="PF17404">
    <property type="entry name" value="Nrap_D3"/>
    <property type="match status" value="1"/>
</dbReference>
<organism evidence="14 15">
    <name type="scientific">Trichoplax adhaerens</name>
    <name type="common">Trichoplax reptans</name>
    <dbReference type="NCBI Taxonomy" id="10228"/>
    <lineage>
        <taxon>Eukaryota</taxon>
        <taxon>Metazoa</taxon>
        <taxon>Placozoa</taxon>
        <taxon>Uniplacotomia</taxon>
        <taxon>Trichoplacea</taxon>
        <taxon>Trichoplacidae</taxon>
        <taxon>Trichoplax</taxon>
    </lineage>
</organism>
<comment type="subcellular location">
    <subcellularLocation>
        <location evidence="1 7">Nucleus</location>
        <location evidence="1 7">Nucleolus</location>
    </subcellularLocation>
</comment>
<evidence type="ECO:0000256" key="5">
    <source>
        <dbReference type="ARBA" id="ARBA00023242"/>
    </source>
</evidence>
<dbReference type="Proteomes" id="UP000009022">
    <property type="component" value="Unassembled WGS sequence"/>
</dbReference>
<evidence type="ECO:0000259" key="13">
    <source>
        <dbReference type="Pfam" id="PF17407"/>
    </source>
</evidence>
<gene>
    <name evidence="14" type="ORF">TRIADDRAFT_32058</name>
</gene>
<evidence type="ECO:0000259" key="12">
    <source>
        <dbReference type="Pfam" id="PF17406"/>
    </source>
</evidence>
<dbReference type="InterPro" id="IPR035371">
    <property type="entry name" value="Nrap_D6"/>
</dbReference>
<dbReference type="Pfam" id="PF17403">
    <property type="entry name" value="Nrap_D2"/>
    <property type="match status" value="1"/>
</dbReference>
<evidence type="ECO:0000256" key="6">
    <source>
        <dbReference type="ARBA" id="ARBA00035000"/>
    </source>
</evidence>
<evidence type="ECO:0000259" key="10">
    <source>
        <dbReference type="Pfam" id="PF17404"/>
    </source>
</evidence>
<dbReference type="PhylomeDB" id="B3SA13"/>
<dbReference type="PANTHER" id="PTHR17972:SF0">
    <property type="entry name" value="NUCLEOLAR PROTEIN 6"/>
    <property type="match status" value="1"/>
</dbReference>
<dbReference type="GeneID" id="6758338"/>
<dbReference type="Gene3D" id="1.10.1410.10">
    <property type="match status" value="2"/>
</dbReference>
<dbReference type="GO" id="GO:0034456">
    <property type="term" value="C:UTP-C complex"/>
    <property type="evidence" value="ECO:0000318"/>
    <property type="project" value="GO_Central"/>
</dbReference>
<dbReference type="HOGENOM" id="CLU_003502_0_1_1"/>
<dbReference type="InterPro" id="IPR035368">
    <property type="entry name" value="Nrap_D3"/>
</dbReference>